<dbReference type="EMBL" id="JAZGQK010000037">
    <property type="protein sequence ID" value="MEE6263443.1"/>
    <property type="molecule type" value="Genomic_DNA"/>
</dbReference>
<dbReference type="SUPFAM" id="SSF52402">
    <property type="entry name" value="Adenine nucleotide alpha hydrolases-like"/>
    <property type="match status" value="1"/>
</dbReference>
<sequence length="631" mass="68553">MDLVLAWFANRTLSDGARRTARRRFEKAVNGLVPKTYQRYEAGGDDWGVTVLHPADRGAYRWPAVAVEGPVTAVSLGLPVGPELAGGPVDLARDLLTGADVHREVVPPFGLLALDSTGRFAVQQDWLGMCRLFVGEADGVTALANRPSPLASFLTGRVTPDLDGWTSYALCGHFGGELSPIHGTRLLRPGERITGERRGGGGWTVTSQRRYAADDIVLAGIEARGRPLEESLDRAAHALTTSTDSFYRLYDGEMTMGLSGGKDSRLIAAAVIASGRLPRFYTHEDTRAEGEVARRLVQLLQDKRGLRPEHELGLAGAPAAVLDVGLRERIRRLQRQYDYQYPSSYAVRPAVPVRLPESLPPATLSGAAGELAIDFWYPKEGADGRSTPAEAAAARVMGALPVTFVAPDAVAREQARVADLLAHADDLGIQGLALADYLYLTERMRRWSSAAYTVGLIAPCLSPAFVAASFTLTLEQKRDRTMHRRLTGRLVPEWAEVPYVSASTGPSTATRIWDGDGIPAICDLLDTAQGPISQLIQRPRVVRTLARHVQGTGPANHKLLQHFAYLAVASHQLEPGTARRSSSVTYARITGTPVPRPPHRRALSRLARVSGVRAGRRIWTGIRRRAADDQR</sequence>
<dbReference type="RefSeq" id="WP_331218340.1">
    <property type="nucleotide sequence ID" value="NZ_JAZGQK010000037.1"/>
</dbReference>
<keyword evidence="1" id="KW-0812">Transmembrane</keyword>
<organism evidence="3 4">
    <name type="scientific">Plantactinospora sonchi</name>
    <dbReference type="NCBI Taxonomy" id="1544735"/>
    <lineage>
        <taxon>Bacteria</taxon>
        <taxon>Bacillati</taxon>
        <taxon>Actinomycetota</taxon>
        <taxon>Actinomycetes</taxon>
        <taxon>Micromonosporales</taxon>
        <taxon>Micromonosporaceae</taxon>
        <taxon>Plantactinospora</taxon>
    </lineage>
</organism>
<comment type="caution">
    <text evidence="3">The sequence shown here is derived from an EMBL/GenBank/DDBJ whole genome shotgun (WGS) entry which is preliminary data.</text>
</comment>
<dbReference type="EMBL" id="JAZGQK010000041">
    <property type="protein sequence ID" value="MEE6263659.1"/>
    <property type="molecule type" value="Genomic_DNA"/>
</dbReference>
<evidence type="ECO:0000313" key="2">
    <source>
        <dbReference type="EMBL" id="MEE6263443.1"/>
    </source>
</evidence>
<evidence type="ECO:0000313" key="3">
    <source>
        <dbReference type="EMBL" id="MEE6263659.1"/>
    </source>
</evidence>
<protein>
    <recommendedName>
        <fullName evidence="5">Asparagine synthetase domain-containing protein</fullName>
    </recommendedName>
</protein>
<evidence type="ECO:0000313" key="4">
    <source>
        <dbReference type="Proteomes" id="UP001332243"/>
    </source>
</evidence>
<reference evidence="3 4" key="1">
    <citation type="submission" date="2024-01" db="EMBL/GenBank/DDBJ databases">
        <title>Genome insights into Plantactinospora sonchi sp. nov.</title>
        <authorList>
            <person name="Wang L."/>
        </authorList>
    </citation>
    <scope>NUCLEOTIDE SEQUENCE [LARGE SCALE GENOMIC DNA]</scope>
    <source>
        <strain evidence="3 4">NEAU-QY2</strain>
    </source>
</reference>
<accession>A0ABU7S4P4</accession>
<gene>
    <name evidence="2" type="ORF">V1633_33695</name>
    <name evidence="3" type="ORF">V1633_34830</name>
</gene>
<evidence type="ECO:0008006" key="5">
    <source>
        <dbReference type="Google" id="ProtNLM"/>
    </source>
</evidence>
<keyword evidence="1" id="KW-0472">Membrane</keyword>
<feature type="transmembrane region" description="Helical" evidence="1">
    <location>
        <begin position="450"/>
        <end position="474"/>
    </location>
</feature>
<dbReference type="Proteomes" id="UP001332243">
    <property type="component" value="Unassembled WGS sequence"/>
</dbReference>
<keyword evidence="4" id="KW-1185">Reference proteome</keyword>
<evidence type="ECO:0000256" key="1">
    <source>
        <dbReference type="SAM" id="Phobius"/>
    </source>
</evidence>
<name>A0ABU7S4P4_9ACTN</name>
<proteinExistence type="predicted"/>
<keyword evidence="1" id="KW-1133">Transmembrane helix</keyword>